<dbReference type="EMBL" id="JACAZI010000003">
    <property type="protein sequence ID" value="KAF7366188.1"/>
    <property type="molecule type" value="Genomic_DNA"/>
</dbReference>
<dbReference type="EMBL" id="JACAZI010000017">
    <property type="protein sequence ID" value="KAF7341993.1"/>
    <property type="molecule type" value="Genomic_DNA"/>
</dbReference>
<organism evidence="2 4">
    <name type="scientific">Mycena venus</name>
    <dbReference type="NCBI Taxonomy" id="2733690"/>
    <lineage>
        <taxon>Eukaryota</taxon>
        <taxon>Fungi</taxon>
        <taxon>Dikarya</taxon>
        <taxon>Basidiomycota</taxon>
        <taxon>Agaricomycotina</taxon>
        <taxon>Agaricomycetes</taxon>
        <taxon>Agaricomycetidae</taxon>
        <taxon>Agaricales</taxon>
        <taxon>Marasmiineae</taxon>
        <taxon>Mycenaceae</taxon>
        <taxon>Mycena</taxon>
    </lineage>
</organism>
<dbReference type="OrthoDB" id="2976774at2759"/>
<gene>
    <name evidence="3" type="ORF">MVEN_00495800</name>
    <name evidence="2" type="ORF">MVEN_01786400</name>
</gene>
<name>A0A8H6XIT1_9AGAR</name>
<dbReference type="AlphaFoldDB" id="A0A8H6XIT1"/>
<evidence type="ECO:0000256" key="1">
    <source>
        <dbReference type="SAM" id="MobiDB-lite"/>
    </source>
</evidence>
<evidence type="ECO:0000313" key="2">
    <source>
        <dbReference type="EMBL" id="KAF7341993.1"/>
    </source>
</evidence>
<sequence length="355" mass="39333">MAFHCCSAHAAHPPAPCPRFDSGAQYTYLGHPFSAPNRIESDATSNYPDSLPDLVTDNGSAYEPSETSTALTTRPPLDVVPFPGVCDINFAPNVVDRLIGGNRTVRTLYQGTLGAATLLPPPPTDDDLVTILDNGEPRVRIREAITFKTRRILDTISAGSGAHIPHSIPDACLEELDLPMPALSLLRSERIGITYEMRTYNSHEEALRMLQLIYDICRHYILWMAYAMFISFQNGPRSKLNFGAAIGMHALDFMPRVRSHFPYGGFAPLTAYMADKQHANAMDFALVRLLNPECEHVLIGSHNDNSYISTWPVPPIQVPLLEAGPIPESARDILSRGIRRRQLKSVQELLAELMM</sequence>
<dbReference type="Proteomes" id="UP000620124">
    <property type="component" value="Unassembled WGS sequence"/>
</dbReference>
<evidence type="ECO:0000313" key="3">
    <source>
        <dbReference type="EMBL" id="KAF7366188.1"/>
    </source>
</evidence>
<accession>A0A8H6XIT1</accession>
<comment type="caution">
    <text evidence="2">The sequence shown here is derived from an EMBL/GenBank/DDBJ whole genome shotgun (WGS) entry which is preliminary data.</text>
</comment>
<reference evidence="2" key="1">
    <citation type="submission" date="2020-05" db="EMBL/GenBank/DDBJ databases">
        <title>Mycena genomes resolve the evolution of fungal bioluminescence.</title>
        <authorList>
            <person name="Tsai I.J."/>
        </authorList>
    </citation>
    <scope>NUCLEOTIDE SEQUENCE</scope>
    <source>
        <strain evidence="2">CCC161011</strain>
    </source>
</reference>
<keyword evidence="4" id="KW-1185">Reference proteome</keyword>
<proteinExistence type="predicted"/>
<protein>
    <submittedName>
        <fullName evidence="2">Uncharacterized protein</fullName>
    </submittedName>
</protein>
<evidence type="ECO:0000313" key="4">
    <source>
        <dbReference type="Proteomes" id="UP000620124"/>
    </source>
</evidence>
<feature type="region of interest" description="Disordered" evidence="1">
    <location>
        <begin position="39"/>
        <end position="73"/>
    </location>
</feature>